<keyword evidence="7 10" id="KW-0472">Membrane</keyword>
<keyword evidence="2 10" id="KW-0813">Transport</keyword>
<dbReference type="InterPro" id="IPR036942">
    <property type="entry name" value="Beta-barrel_TonB_sf"/>
</dbReference>
<evidence type="ECO:0000256" key="9">
    <source>
        <dbReference type="ARBA" id="ARBA00023237"/>
    </source>
</evidence>
<dbReference type="GO" id="GO:0044718">
    <property type="term" value="P:siderophore transmembrane transport"/>
    <property type="evidence" value="ECO:0007669"/>
    <property type="project" value="TreeGrafter"/>
</dbReference>
<feature type="domain" description="TonB-dependent receptor-like beta-barrel" evidence="12">
    <location>
        <begin position="183"/>
        <end position="623"/>
    </location>
</feature>
<dbReference type="PANTHER" id="PTHR30069">
    <property type="entry name" value="TONB-DEPENDENT OUTER MEMBRANE RECEPTOR"/>
    <property type="match status" value="1"/>
</dbReference>
<organism evidence="14 15">
    <name type="scientific">Indibacter alkaliphilus (strain CCUG 57479 / KCTC 22604 / LW1)</name>
    <dbReference type="NCBI Taxonomy" id="1189612"/>
    <lineage>
        <taxon>Bacteria</taxon>
        <taxon>Pseudomonadati</taxon>
        <taxon>Bacteroidota</taxon>
        <taxon>Cytophagia</taxon>
        <taxon>Cytophagales</taxon>
        <taxon>Cyclobacteriaceae</taxon>
    </lineage>
</organism>
<comment type="subcellular location">
    <subcellularLocation>
        <location evidence="1 10">Cell outer membrane</location>
        <topology evidence="1 10">Multi-pass membrane protein</topology>
    </subcellularLocation>
</comment>
<keyword evidence="9 10" id="KW-0998">Cell outer membrane</keyword>
<dbReference type="STRING" id="1189612.A33Q_3228"/>
<keyword evidence="4 10" id="KW-0812">Transmembrane</keyword>
<evidence type="ECO:0000256" key="6">
    <source>
        <dbReference type="ARBA" id="ARBA00023077"/>
    </source>
</evidence>
<evidence type="ECO:0000256" key="7">
    <source>
        <dbReference type="ARBA" id="ARBA00023136"/>
    </source>
</evidence>
<reference evidence="14 15" key="1">
    <citation type="journal article" date="2013" name="Genome Announc.">
        <title>Draft Genome Sequence of Indibacter alkaliphilus Strain LW1T, Isolated from Lonar Lake, a Haloalkaline Lake in the Buldana District of Maharashtra, India.</title>
        <authorList>
            <person name="Singh A."/>
            <person name="Kumar Jangir P."/>
            <person name="Sharma R."/>
            <person name="Singh A."/>
            <person name="Kumar Pinnaka A."/>
            <person name="Shivaji S."/>
        </authorList>
    </citation>
    <scope>NUCLEOTIDE SEQUENCE [LARGE SCALE GENOMIC DNA]</scope>
    <source>
        <strain evidence="15">CCUG 57479 / KCTC 22604 / LW1</strain>
    </source>
</reference>
<sequence>MCHHLILKALVLRILLFFTLVFFGQVRMAFGLADALSGADSLPAYGDTLDLLGVEVYSFPVEKYAHGQSVIRIKERDLERFQGQAFTEYLQKQTGLFLRQHGPGMLASLTMRGTSAGHNAVFWNGLPINSPSLGQADFSILPVGGFDQAEILLGSGGALFGTDAIGGSIHLHTHLKFNQGFQAQIQSNVGSFGLWNQSVQAGYSSEKFSSRTQVYRNFSRNDFPFRNLSKIGTPIERHDHGRVLQYGLVQDLAWMISPKSQISSSLWYNDTDREIIPLIGSNTEDQQQDRNLRWVVDYFYFGEKNMLNLKAGVVDDELVFNVGSVNQTRQYFLSGDLEWNILPEIQAKSGVRQTFVQGNLSSYEAEESRTELYHSSNFLLKENLRFSLNLRQFVYDGNLAPFTPSLGGEWMVFRLKGQELGLKGMLARSFKVPTLNDRFWVPGGNPDLLPEESYSAELGLVHQLEKGAFQLEQSLTHFQMWVENWIIWLPRGSFWAPENIRDVHNSGLEYTFKSKYKLGRTVLGLNGNYALNRAINQTDVNANDRSAGKQLPYTPVHKAQGQVEVERGLFSTFVNHQWVGHRFIATDNIGSLPSYRLWDVGFRYQFPENFFLAGQAGFQVHNVLDTEYQILHLRTMPGRNYQLNITFRL</sequence>
<evidence type="ECO:0000256" key="5">
    <source>
        <dbReference type="ARBA" id="ARBA00022729"/>
    </source>
</evidence>
<evidence type="ECO:0000256" key="4">
    <source>
        <dbReference type="ARBA" id="ARBA00022692"/>
    </source>
</evidence>
<keyword evidence="5" id="KW-0732">Signal</keyword>
<dbReference type="InterPro" id="IPR037066">
    <property type="entry name" value="Plug_dom_sf"/>
</dbReference>
<dbReference type="InterPro" id="IPR012910">
    <property type="entry name" value="Plug_dom"/>
</dbReference>
<keyword evidence="8 14" id="KW-0675">Receptor</keyword>
<gene>
    <name evidence="14" type="ORF">A33Q_3228</name>
</gene>
<dbReference type="eggNOG" id="COG4206">
    <property type="taxonomic scope" value="Bacteria"/>
</dbReference>
<accession>S2DUT3</accession>
<protein>
    <submittedName>
        <fullName evidence="14">TonB-dependent receptor</fullName>
    </submittedName>
</protein>
<dbReference type="Gene3D" id="2.170.130.10">
    <property type="entry name" value="TonB-dependent receptor, plug domain"/>
    <property type="match status" value="1"/>
</dbReference>
<evidence type="ECO:0000313" key="14">
    <source>
        <dbReference type="EMBL" id="EOZ95866.1"/>
    </source>
</evidence>
<dbReference type="SUPFAM" id="SSF56935">
    <property type="entry name" value="Porins"/>
    <property type="match status" value="1"/>
</dbReference>
<evidence type="ECO:0000256" key="10">
    <source>
        <dbReference type="PROSITE-ProRule" id="PRU01360"/>
    </source>
</evidence>
<evidence type="ECO:0000256" key="2">
    <source>
        <dbReference type="ARBA" id="ARBA00022448"/>
    </source>
</evidence>
<evidence type="ECO:0000313" key="15">
    <source>
        <dbReference type="Proteomes" id="UP000006073"/>
    </source>
</evidence>
<evidence type="ECO:0000256" key="3">
    <source>
        <dbReference type="ARBA" id="ARBA00022452"/>
    </source>
</evidence>
<name>S2DUT3_INDAL</name>
<comment type="caution">
    <text evidence="14">The sequence shown here is derived from an EMBL/GenBank/DDBJ whole genome shotgun (WGS) entry which is preliminary data.</text>
</comment>
<dbReference type="InterPro" id="IPR039426">
    <property type="entry name" value="TonB-dep_rcpt-like"/>
</dbReference>
<dbReference type="Pfam" id="PF07715">
    <property type="entry name" value="Plug"/>
    <property type="match status" value="1"/>
</dbReference>
<dbReference type="GO" id="GO:0015344">
    <property type="term" value="F:siderophore uptake transmembrane transporter activity"/>
    <property type="evidence" value="ECO:0007669"/>
    <property type="project" value="TreeGrafter"/>
</dbReference>
<keyword evidence="6 11" id="KW-0798">TonB box</keyword>
<dbReference type="EMBL" id="ALWO02000037">
    <property type="protein sequence ID" value="EOZ95866.1"/>
    <property type="molecule type" value="Genomic_DNA"/>
</dbReference>
<evidence type="ECO:0000256" key="11">
    <source>
        <dbReference type="RuleBase" id="RU003357"/>
    </source>
</evidence>
<dbReference type="Pfam" id="PF00593">
    <property type="entry name" value="TonB_dep_Rec_b-barrel"/>
    <property type="match status" value="1"/>
</dbReference>
<proteinExistence type="inferred from homology"/>
<dbReference type="Gene3D" id="2.40.170.20">
    <property type="entry name" value="TonB-dependent receptor, beta-barrel domain"/>
    <property type="match status" value="1"/>
</dbReference>
<evidence type="ECO:0000256" key="1">
    <source>
        <dbReference type="ARBA" id="ARBA00004571"/>
    </source>
</evidence>
<dbReference type="PROSITE" id="PS52016">
    <property type="entry name" value="TONB_DEPENDENT_REC_3"/>
    <property type="match status" value="1"/>
</dbReference>
<dbReference type="RefSeq" id="WP_016255320.1">
    <property type="nucleotide sequence ID" value="NZ_ALWO02000037.1"/>
</dbReference>
<comment type="similarity">
    <text evidence="10 11">Belongs to the TonB-dependent receptor family.</text>
</comment>
<evidence type="ECO:0000259" key="12">
    <source>
        <dbReference type="Pfam" id="PF00593"/>
    </source>
</evidence>
<dbReference type="PANTHER" id="PTHR30069:SF29">
    <property type="entry name" value="HEMOGLOBIN AND HEMOGLOBIN-HAPTOGLOBIN-BINDING PROTEIN 1-RELATED"/>
    <property type="match status" value="1"/>
</dbReference>
<evidence type="ECO:0000259" key="13">
    <source>
        <dbReference type="Pfam" id="PF07715"/>
    </source>
</evidence>
<dbReference type="InterPro" id="IPR000531">
    <property type="entry name" value="Beta-barrel_TonB"/>
</dbReference>
<dbReference type="GO" id="GO:0009279">
    <property type="term" value="C:cell outer membrane"/>
    <property type="evidence" value="ECO:0007669"/>
    <property type="project" value="UniProtKB-SubCell"/>
</dbReference>
<keyword evidence="15" id="KW-1185">Reference proteome</keyword>
<keyword evidence="3 10" id="KW-1134">Transmembrane beta strand</keyword>
<evidence type="ECO:0000256" key="8">
    <source>
        <dbReference type="ARBA" id="ARBA00023170"/>
    </source>
</evidence>
<dbReference type="Proteomes" id="UP000006073">
    <property type="component" value="Unassembled WGS sequence"/>
</dbReference>
<feature type="domain" description="TonB-dependent receptor plug" evidence="13">
    <location>
        <begin position="67"/>
        <end position="167"/>
    </location>
</feature>
<dbReference type="AlphaFoldDB" id="S2DUT3"/>